<reference evidence="1" key="1">
    <citation type="submission" date="2024-03" db="EMBL/GenBank/DDBJ databases">
        <title>Novel Streptomyces species of biotechnological and ecological value are a feature of Machair soil.</title>
        <authorList>
            <person name="Prole J.R."/>
            <person name="Goodfellow M."/>
            <person name="Allenby N."/>
            <person name="Ward A.C."/>
        </authorList>
    </citation>
    <scope>NUCLEOTIDE SEQUENCE</scope>
    <source>
        <strain evidence="1">MS1.AVA.4</strain>
    </source>
</reference>
<keyword evidence="2" id="KW-1185">Reference proteome</keyword>
<dbReference type="EMBL" id="JBBKAI010000002">
    <property type="protein sequence ID" value="MEJ8655061.1"/>
    <property type="molecule type" value="Genomic_DNA"/>
</dbReference>
<proteinExistence type="predicted"/>
<protein>
    <submittedName>
        <fullName evidence="1">Cytochrome P450</fullName>
    </submittedName>
</protein>
<accession>A0ACC6Q9N5</accession>
<evidence type="ECO:0000313" key="2">
    <source>
        <dbReference type="Proteomes" id="UP001375539"/>
    </source>
</evidence>
<gene>
    <name evidence="1" type="ORF">WKI58_00725</name>
</gene>
<organism evidence="1 2">
    <name type="scientific">Streptomyces pratisoli</name>
    <dbReference type="NCBI Taxonomy" id="3139917"/>
    <lineage>
        <taxon>Bacteria</taxon>
        <taxon>Bacillati</taxon>
        <taxon>Actinomycetota</taxon>
        <taxon>Actinomycetes</taxon>
        <taxon>Kitasatosporales</taxon>
        <taxon>Streptomycetaceae</taxon>
        <taxon>Streptomyces</taxon>
    </lineage>
</organism>
<comment type="caution">
    <text evidence="1">The sequence shown here is derived from an EMBL/GenBank/DDBJ whole genome shotgun (WGS) entry which is preliminary data.</text>
</comment>
<name>A0ACC6Q9N5_9ACTN</name>
<dbReference type="Proteomes" id="UP001375539">
    <property type="component" value="Unassembled WGS sequence"/>
</dbReference>
<evidence type="ECO:0000313" key="1">
    <source>
        <dbReference type="EMBL" id="MEJ8655061.1"/>
    </source>
</evidence>
<sequence>MRKLYGAEAEAEPYALYEQLRKEFGAVAPVAVHGDIPVWLVLGHREIQEVLRAPKLFSSDSTHWSVMSEGRLSADSPLLPMVYPQPLVCFADGEAHGRLRSAVTESLERFNRRGMRGHVRRYANQLIDGFGASGQADLVTDFAEKLPALVICALFGIREDDALTLGRAVADMVSGSANAQESNEFVVDVLRRLVEEKKAQPGEDFTSWLIAHESDLTDEEVWQHVRHALVAALENTVNLLASTLRMVLTDRRFRGSLSGGAMTLPDALEQVLWDHPPLAVLPNRWATGDTRLGEQHIKKGDMVMLCLAAGNMDPEIRPDLSAPVHGNRSHVAFASGSPHECPGQDIGRAIADSSIDVLLRRLPDMELAGHETDLEVVGNWISRRLARLPVRFTPLRVEGDVKAPETSPAIGAELPAAVAQPEPARQAEPAPAPRVPWLQRVRRALGVLRGR</sequence>